<dbReference type="AlphaFoldDB" id="A0A538TRQ6"/>
<evidence type="ECO:0000313" key="2">
    <source>
        <dbReference type="Proteomes" id="UP000317691"/>
    </source>
</evidence>
<proteinExistence type="predicted"/>
<organism evidence="1 2">
    <name type="scientific">Eiseniibacteriota bacterium</name>
    <dbReference type="NCBI Taxonomy" id="2212470"/>
    <lineage>
        <taxon>Bacteria</taxon>
        <taxon>Candidatus Eiseniibacteriota</taxon>
    </lineage>
</organism>
<evidence type="ECO:0008006" key="3">
    <source>
        <dbReference type="Google" id="ProtNLM"/>
    </source>
</evidence>
<reference evidence="1 2" key="1">
    <citation type="journal article" date="2019" name="Nat. Microbiol.">
        <title>Mediterranean grassland soil C-N compound turnover is dependent on rainfall and depth, and is mediated by genomically divergent microorganisms.</title>
        <authorList>
            <person name="Diamond S."/>
            <person name="Andeer P.F."/>
            <person name="Li Z."/>
            <person name="Crits-Christoph A."/>
            <person name="Burstein D."/>
            <person name="Anantharaman K."/>
            <person name="Lane K.R."/>
            <person name="Thomas B.C."/>
            <person name="Pan C."/>
            <person name="Northen T.R."/>
            <person name="Banfield J.F."/>
        </authorList>
    </citation>
    <scope>NUCLEOTIDE SEQUENCE [LARGE SCALE GENOMIC DNA]</scope>
    <source>
        <strain evidence="1">WS_9</strain>
    </source>
</reference>
<accession>A0A538TRQ6</accession>
<evidence type="ECO:0000313" key="1">
    <source>
        <dbReference type="EMBL" id="TMQ66288.1"/>
    </source>
</evidence>
<dbReference type="Proteomes" id="UP000317691">
    <property type="component" value="Unassembled WGS sequence"/>
</dbReference>
<dbReference type="EMBL" id="VBOZ01000009">
    <property type="protein sequence ID" value="TMQ66288.1"/>
    <property type="molecule type" value="Genomic_DNA"/>
</dbReference>
<comment type="caution">
    <text evidence="1">The sequence shown here is derived from an EMBL/GenBank/DDBJ whole genome shotgun (WGS) entry which is preliminary data.</text>
</comment>
<sequence length="460" mass="50508">MMLRRLAPFLLAIPILINSCSGPSKLTEKSEQKLAGGDAWRAWQLATRALDKEPGNPRSRAAATAAGTAIAQEWQRRIHSLAETDSLKAAAQVLDLTEFRENASRYATIPMGAEWPAEERTLRQMAARTHFQRGREAADSGRPKRAYSEFTEAELYVSDYRDVAKRADKALGQALTSVAVVPFRARSAEPSLGIQVAQAWRDNLVQGLAPPAARFTRILGGDAIERTMTLSELEDVTREEAVRLGNEMGANRVVWGSIGAVKSSTRLNLFKDTVCRRVMARDADGHESAHWVDVPIEVVARVRDVTVGVDYEVIAIRSGATIARRHVDRSTSARVVWTSYQPEGDPASYSLVSETVRSADPNRARDVETRWKSVCGDATTLVQVLEARRSAGSSGHYVREALPRFVAGAAFVFLEDLPPAEDLALTTLSRGSAPLQDDLLRLDDIDDVDLYADKPDATSR</sequence>
<gene>
    <name evidence="1" type="ORF">E6K79_02745</name>
</gene>
<protein>
    <recommendedName>
        <fullName evidence="3">Lipoprotein</fullName>
    </recommendedName>
</protein>
<name>A0A538TRQ6_UNCEI</name>